<reference evidence="10 11" key="1">
    <citation type="submission" date="2024-03" db="EMBL/GenBank/DDBJ databases">
        <title>The Acrasis kona genome and developmental transcriptomes reveal deep origins of eukaryotic multicellular pathways.</title>
        <authorList>
            <person name="Sheikh S."/>
            <person name="Fu C.-J."/>
            <person name="Brown M.W."/>
            <person name="Baldauf S.L."/>
        </authorList>
    </citation>
    <scope>NUCLEOTIDE SEQUENCE [LARGE SCALE GENOMIC DNA]</scope>
    <source>
        <strain evidence="10 11">ATCC MYA-3509</strain>
    </source>
</reference>
<dbReference type="GO" id="GO:0016251">
    <property type="term" value="F:RNA polymerase II general transcription initiation factor activity"/>
    <property type="evidence" value="ECO:0007669"/>
    <property type="project" value="TreeGrafter"/>
</dbReference>
<evidence type="ECO:0000313" key="10">
    <source>
        <dbReference type="EMBL" id="KAL0490246.1"/>
    </source>
</evidence>
<dbReference type="InterPro" id="IPR001680">
    <property type="entry name" value="WD40_rpt"/>
</dbReference>
<keyword evidence="3" id="KW-0677">Repeat</keyword>
<feature type="repeat" description="WD" evidence="7">
    <location>
        <begin position="533"/>
        <end position="574"/>
    </location>
</feature>
<evidence type="ECO:0000256" key="3">
    <source>
        <dbReference type="ARBA" id="ARBA00022737"/>
    </source>
</evidence>
<evidence type="ECO:0000313" key="11">
    <source>
        <dbReference type="Proteomes" id="UP001431209"/>
    </source>
</evidence>
<comment type="caution">
    <text evidence="10">The sequence shown here is derived from an EMBL/GenBank/DDBJ whole genome shotgun (WGS) entry which is preliminary data.</text>
</comment>
<evidence type="ECO:0000256" key="7">
    <source>
        <dbReference type="PROSITE-ProRule" id="PRU00221"/>
    </source>
</evidence>
<dbReference type="Proteomes" id="UP001431209">
    <property type="component" value="Unassembled WGS sequence"/>
</dbReference>
<dbReference type="PROSITE" id="PS50082">
    <property type="entry name" value="WD_REPEATS_2"/>
    <property type="match status" value="5"/>
</dbReference>
<dbReference type="PROSITE" id="PS00678">
    <property type="entry name" value="WD_REPEATS_1"/>
    <property type="match status" value="3"/>
</dbReference>
<feature type="domain" description="TFIID subunit TAF5 NTD2" evidence="9">
    <location>
        <begin position="105"/>
        <end position="232"/>
    </location>
</feature>
<dbReference type="GO" id="GO:0006367">
    <property type="term" value="P:transcription initiation at RNA polymerase II promoter"/>
    <property type="evidence" value="ECO:0007669"/>
    <property type="project" value="TreeGrafter"/>
</dbReference>
<feature type="repeat" description="WD" evidence="7">
    <location>
        <begin position="625"/>
        <end position="659"/>
    </location>
</feature>
<evidence type="ECO:0000259" key="9">
    <source>
        <dbReference type="Pfam" id="PF04494"/>
    </source>
</evidence>
<feature type="compositionally biased region" description="Acidic residues" evidence="8">
    <location>
        <begin position="271"/>
        <end position="286"/>
    </location>
</feature>
<organism evidence="10 11">
    <name type="scientific">Acrasis kona</name>
    <dbReference type="NCBI Taxonomy" id="1008807"/>
    <lineage>
        <taxon>Eukaryota</taxon>
        <taxon>Discoba</taxon>
        <taxon>Heterolobosea</taxon>
        <taxon>Tetramitia</taxon>
        <taxon>Eutetramitia</taxon>
        <taxon>Acrasidae</taxon>
        <taxon>Acrasis</taxon>
    </lineage>
</organism>
<dbReference type="Gene3D" id="1.25.40.500">
    <property type="entry name" value="TFIID subunit TAF5, NTD2 domain"/>
    <property type="match status" value="1"/>
</dbReference>
<protein>
    <submittedName>
        <fullName evidence="10">Transcription initiation factor TFIID subunit 5</fullName>
    </submittedName>
</protein>
<dbReference type="SUPFAM" id="SSF50978">
    <property type="entry name" value="WD40 repeat-like"/>
    <property type="match status" value="1"/>
</dbReference>
<dbReference type="InterPro" id="IPR015943">
    <property type="entry name" value="WD40/YVTN_repeat-like_dom_sf"/>
</dbReference>
<dbReference type="PRINTS" id="PR00320">
    <property type="entry name" value="GPROTEINBRPT"/>
</dbReference>
<evidence type="ECO:0000256" key="2">
    <source>
        <dbReference type="ARBA" id="ARBA00022574"/>
    </source>
</evidence>
<dbReference type="InterPro" id="IPR019775">
    <property type="entry name" value="WD40_repeat_CS"/>
</dbReference>
<evidence type="ECO:0000256" key="1">
    <source>
        <dbReference type="ARBA" id="ARBA00004123"/>
    </source>
</evidence>
<accession>A0AAW2ZM88</accession>
<comment type="subcellular location">
    <subcellularLocation>
        <location evidence="1">Nucleus</location>
    </subcellularLocation>
</comment>
<keyword evidence="6" id="KW-0539">Nucleus</keyword>
<name>A0AAW2ZM88_9EUKA</name>
<dbReference type="SMART" id="SM00320">
    <property type="entry name" value="WD40"/>
    <property type="match status" value="5"/>
</dbReference>
<feature type="compositionally biased region" description="Low complexity" evidence="8">
    <location>
        <begin position="308"/>
        <end position="333"/>
    </location>
</feature>
<dbReference type="PANTHER" id="PTHR19879:SF1">
    <property type="entry name" value="CANNONBALL-RELATED"/>
    <property type="match status" value="1"/>
</dbReference>
<feature type="compositionally biased region" description="Basic and acidic residues" evidence="8">
    <location>
        <begin position="352"/>
        <end position="368"/>
    </location>
</feature>
<dbReference type="AlphaFoldDB" id="A0AAW2ZM88"/>
<dbReference type="InterPro" id="IPR036322">
    <property type="entry name" value="WD40_repeat_dom_sf"/>
</dbReference>
<evidence type="ECO:0000256" key="5">
    <source>
        <dbReference type="ARBA" id="ARBA00023163"/>
    </source>
</evidence>
<keyword evidence="4" id="KW-0805">Transcription regulation</keyword>
<dbReference type="CDD" id="cd08044">
    <property type="entry name" value="TAF5_NTD2"/>
    <property type="match status" value="1"/>
</dbReference>
<dbReference type="InterPro" id="IPR037264">
    <property type="entry name" value="TFIID_NTD2_sf"/>
</dbReference>
<dbReference type="SUPFAM" id="SSF160897">
    <property type="entry name" value="Taf5 N-terminal domain-like"/>
    <property type="match status" value="1"/>
</dbReference>
<feature type="repeat" description="WD" evidence="7">
    <location>
        <begin position="449"/>
        <end position="490"/>
    </location>
</feature>
<feature type="repeat" description="WD" evidence="7">
    <location>
        <begin position="575"/>
        <end position="615"/>
    </location>
</feature>
<dbReference type="PANTHER" id="PTHR19879">
    <property type="entry name" value="TRANSCRIPTION INITIATION FACTOR TFIID"/>
    <property type="match status" value="1"/>
</dbReference>
<feature type="region of interest" description="Disordered" evidence="8">
    <location>
        <begin position="1"/>
        <end position="36"/>
    </location>
</feature>
<proteinExistence type="predicted"/>
<feature type="repeat" description="WD" evidence="7">
    <location>
        <begin position="491"/>
        <end position="522"/>
    </location>
</feature>
<dbReference type="Gene3D" id="2.130.10.10">
    <property type="entry name" value="YVTN repeat-like/Quinoprotein amine dehydrogenase"/>
    <property type="match status" value="3"/>
</dbReference>
<dbReference type="EMBL" id="JAOPGA020001656">
    <property type="protein sequence ID" value="KAL0490246.1"/>
    <property type="molecule type" value="Genomic_DNA"/>
</dbReference>
<feature type="region of interest" description="Disordered" evidence="8">
    <location>
        <begin position="257"/>
        <end position="290"/>
    </location>
</feature>
<keyword evidence="5" id="KW-0804">Transcription</keyword>
<dbReference type="Pfam" id="PF00400">
    <property type="entry name" value="WD40"/>
    <property type="match status" value="5"/>
</dbReference>
<feature type="region of interest" description="Disordered" evidence="8">
    <location>
        <begin position="308"/>
        <end position="371"/>
    </location>
</feature>
<dbReference type="Pfam" id="PF04494">
    <property type="entry name" value="TFIID_NTD2"/>
    <property type="match status" value="1"/>
</dbReference>
<dbReference type="InterPro" id="IPR020472">
    <property type="entry name" value="WD40_PAC1"/>
</dbReference>
<dbReference type="InterPro" id="IPR007582">
    <property type="entry name" value="TFIID_NTD2"/>
</dbReference>
<evidence type="ECO:0000256" key="8">
    <source>
        <dbReference type="SAM" id="MobiDB-lite"/>
    </source>
</evidence>
<sequence>MSKAGDDVGDSMNIDENNKQSVDNEESEDKKREREHQERQIQLIVAKYLQQRGFQKAYDEIQNELVNKGDLTLDEFTEEMKKREQVTTNDFELLNKSVSGSQMSTKKQYMQAYQALMNWVYTSLDIYKNEVIQVLYPVFVHCYLELVSKGYRDDAWKFLNKYKSHHTHFHFEEINTLQAIQSPELVAENELAKRFIENKFLIRLSEASFQLLMKFLQDSPESRLLLAIINRFVDFKVFRGQPSINAPAHVDGILSLESQKQQPKRSRPNENDSDADESDEDSEDESGFNKKKIHWEIRNVKNDANASSALASSSSSTLPNSSTSTSSSFTNPPGAQPPTSHVPGKRGRKKKTEVAEAQRQAREMREAAKLATPPPPSICLFTFFNSPDLTTISIRPPQDEARPIIAAGFENSTINTWNWTKVKREGDGTRRIHYDDNFDHGQSSDYDTLIGHSGPVYGLDFSSDRKWLLSCSADATALLWSVETGTPIVTYKGHQYAVWDCEFSPIDTMFATAGHDRTARLWLTDRISPVRILAGHLSDVETVRFHPNGNYVGTGSSDKTARIWDVQSGECVRMLIGHHNAVNVICFSPTGRLCASAEDDRILVWDLANGRIIQTLLGHDPNHRIHSVAFNHSGRLLCSASTDQTVRVWNIEEGDGERTPSQTFYTKQTPVYYSKWLDKDVVMAGGVFKAHK</sequence>
<dbReference type="CDD" id="cd00200">
    <property type="entry name" value="WD40"/>
    <property type="match status" value="1"/>
</dbReference>
<keyword evidence="11" id="KW-1185">Reference proteome</keyword>
<evidence type="ECO:0000256" key="4">
    <source>
        <dbReference type="ARBA" id="ARBA00023015"/>
    </source>
</evidence>
<evidence type="ECO:0000256" key="6">
    <source>
        <dbReference type="ARBA" id="ARBA00023242"/>
    </source>
</evidence>
<dbReference type="PROSITE" id="PS50294">
    <property type="entry name" value="WD_REPEATS_REGION"/>
    <property type="match status" value="5"/>
</dbReference>
<dbReference type="GO" id="GO:0005669">
    <property type="term" value="C:transcription factor TFIID complex"/>
    <property type="evidence" value="ECO:0007669"/>
    <property type="project" value="TreeGrafter"/>
</dbReference>
<gene>
    <name evidence="10" type="ORF">AKO1_006616</name>
</gene>
<keyword evidence="2 7" id="KW-0853">WD repeat</keyword>